<feature type="transmembrane region" description="Helical" evidence="8">
    <location>
        <begin position="66"/>
        <end position="84"/>
    </location>
</feature>
<feature type="domain" description="EamA" evidence="9">
    <location>
        <begin position="38"/>
        <end position="165"/>
    </location>
</feature>
<evidence type="ECO:0000256" key="5">
    <source>
        <dbReference type="ARBA" id="ARBA00022989"/>
    </source>
</evidence>
<evidence type="ECO:0000256" key="8">
    <source>
        <dbReference type="SAM" id="Phobius"/>
    </source>
</evidence>
<evidence type="ECO:0000259" key="9">
    <source>
        <dbReference type="Pfam" id="PF00892"/>
    </source>
</evidence>
<feature type="region of interest" description="Disordered" evidence="7">
    <location>
        <begin position="1"/>
        <end position="24"/>
    </location>
</feature>
<feature type="transmembrane region" description="Helical" evidence="8">
    <location>
        <begin position="96"/>
        <end position="114"/>
    </location>
</feature>
<keyword evidence="4 8" id="KW-0812">Transmembrane</keyword>
<feature type="transmembrane region" description="Helical" evidence="8">
    <location>
        <begin position="233"/>
        <end position="251"/>
    </location>
</feature>
<dbReference type="EMBL" id="BAAAGS010000004">
    <property type="protein sequence ID" value="GAA0512377.1"/>
    <property type="molecule type" value="Genomic_DNA"/>
</dbReference>
<comment type="caution">
    <text evidence="10">The sequence shown here is derived from an EMBL/GenBank/DDBJ whole genome shotgun (WGS) entry which is preliminary data.</text>
</comment>
<reference evidence="10 11" key="1">
    <citation type="journal article" date="2019" name="Int. J. Syst. Evol. Microbiol.">
        <title>The Global Catalogue of Microorganisms (GCM) 10K type strain sequencing project: providing services to taxonomists for standard genome sequencing and annotation.</title>
        <authorList>
            <consortium name="The Broad Institute Genomics Platform"/>
            <consortium name="The Broad Institute Genome Sequencing Center for Infectious Disease"/>
            <person name="Wu L."/>
            <person name="Ma J."/>
        </authorList>
    </citation>
    <scope>NUCLEOTIDE SEQUENCE [LARGE SCALE GENOMIC DNA]</scope>
    <source>
        <strain evidence="10 11">JCM 10303</strain>
    </source>
</reference>
<gene>
    <name evidence="10" type="ORF">GCM10009533_09010</name>
</gene>
<dbReference type="Proteomes" id="UP001500729">
    <property type="component" value="Unassembled WGS sequence"/>
</dbReference>
<feature type="transmembrane region" description="Helical" evidence="8">
    <location>
        <begin position="176"/>
        <end position="195"/>
    </location>
</feature>
<comment type="similarity">
    <text evidence="2">Belongs to the EamA transporter family.</text>
</comment>
<keyword evidence="11" id="KW-1185">Reference proteome</keyword>
<evidence type="ECO:0000256" key="6">
    <source>
        <dbReference type="ARBA" id="ARBA00023136"/>
    </source>
</evidence>
<evidence type="ECO:0000256" key="7">
    <source>
        <dbReference type="SAM" id="MobiDB-lite"/>
    </source>
</evidence>
<dbReference type="Pfam" id="PF00892">
    <property type="entry name" value="EamA"/>
    <property type="match status" value="2"/>
</dbReference>
<dbReference type="InterPro" id="IPR000620">
    <property type="entry name" value="EamA_dom"/>
</dbReference>
<feature type="transmembrane region" description="Helical" evidence="8">
    <location>
        <begin position="202"/>
        <end position="221"/>
    </location>
</feature>
<organism evidence="10 11">
    <name type="scientific">Saccharopolyspora erythraea</name>
    <name type="common">Streptomyces erythraeus</name>
    <dbReference type="NCBI Taxonomy" id="1836"/>
    <lineage>
        <taxon>Bacteria</taxon>
        <taxon>Bacillati</taxon>
        <taxon>Actinomycetota</taxon>
        <taxon>Actinomycetes</taxon>
        <taxon>Pseudonocardiales</taxon>
        <taxon>Pseudonocardiaceae</taxon>
        <taxon>Saccharopolyspora</taxon>
    </lineage>
</organism>
<sequence>MSTLESGAGERTPDGGRAASDTSTGERVVGVRTLLPLFSLVAVTAVWGGTFVVVKDAVSQAPTMDFLAMRFLIATAALAALRPSRVTTLSRAGVKRGILLGMALGVAYIAQTFGLEHTSASLSGFITGMLVVFTPVIAGLVLRQRIGKVTWTAVAIAVAGLGLMTVHEFAVGPGELLTLVCAVFLALHIVGLGVWSPGHDAHALTVVQLAVAACICFAFGWWDGIDLPSDGGFWLALVGTAVIATAAAYVIQTWAQARLSLPQAAVVLTLEPVFACIFGVVFDHDELTTRIVIGGALVVGAMYLAELRSGSR</sequence>
<evidence type="ECO:0000313" key="11">
    <source>
        <dbReference type="Proteomes" id="UP001500729"/>
    </source>
</evidence>
<feature type="domain" description="EamA" evidence="9">
    <location>
        <begin position="173"/>
        <end position="304"/>
    </location>
</feature>
<evidence type="ECO:0000256" key="2">
    <source>
        <dbReference type="ARBA" id="ARBA00007362"/>
    </source>
</evidence>
<dbReference type="SUPFAM" id="SSF103481">
    <property type="entry name" value="Multidrug resistance efflux transporter EmrE"/>
    <property type="match status" value="2"/>
</dbReference>
<dbReference type="InterPro" id="IPR051258">
    <property type="entry name" value="Diverse_Substrate_Transporter"/>
</dbReference>
<feature type="transmembrane region" description="Helical" evidence="8">
    <location>
        <begin position="120"/>
        <end position="142"/>
    </location>
</feature>
<evidence type="ECO:0000256" key="1">
    <source>
        <dbReference type="ARBA" id="ARBA00004651"/>
    </source>
</evidence>
<keyword evidence="3" id="KW-1003">Cell membrane</keyword>
<feature type="transmembrane region" description="Helical" evidence="8">
    <location>
        <begin position="149"/>
        <end position="170"/>
    </location>
</feature>
<comment type="subcellular location">
    <subcellularLocation>
        <location evidence="1">Cell membrane</location>
        <topology evidence="1">Multi-pass membrane protein</topology>
    </subcellularLocation>
</comment>
<dbReference type="PANTHER" id="PTHR42920">
    <property type="entry name" value="OS03G0707200 PROTEIN-RELATED"/>
    <property type="match status" value="1"/>
</dbReference>
<evidence type="ECO:0000256" key="3">
    <source>
        <dbReference type="ARBA" id="ARBA00022475"/>
    </source>
</evidence>
<feature type="transmembrane region" description="Helical" evidence="8">
    <location>
        <begin position="263"/>
        <end position="281"/>
    </location>
</feature>
<feature type="transmembrane region" description="Helical" evidence="8">
    <location>
        <begin position="287"/>
        <end position="305"/>
    </location>
</feature>
<dbReference type="RefSeq" id="WP_231849811.1">
    <property type="nucleotide sequence ID" value="NZ_BAAAGS010000004.1"/>
</dbReference>
<protein>
    <submittedName>
        <fullName evidence="10">DMT family transporter</fullName>
    </submittedName>
</protein>
<feature type="transmembrane region" description="Helical" evidence="8">
    <location>
        <begin position="34"/>
        <end position="54"/>
    </location>
</feature>
<dbReference type="PANTHER" id="PTHR42920:SF5">
    <property type="entry name" value="EAMA DOMAIN-CONTAINING PROTEIN"/>
    <property type="match status" value="1"/>
</dbReference>
<accession>A0ABN1C5S7</accession>
<name>A0ABN1C5S7_SACER</name>
<evidence type="ECO:0000313" key="10">
    <source>
        <dbReference type="EMBL" id="GAA0512377.1"/>
    </source>
</evidence>
<evidence type="ECO:0000256" key="4">
    <source>
        <dbReference type="ARBA" id="ARBA00022692"/>
    </source>
</evidence>
<dbReference type="InterPro" id="IPR037185">
    <property type="entry name" value="EmrE-like"/>
</dbReference>
<keyword evidence="5 8" id="KW-1133">Transmembrane helix</keyword>
<keyword evidence="6 8" id="KW-0472">Membrane</keyword>
<proteinExistence type="inferred from homology"/>